<feature type="compositionally biased region" description="Acidic residues" evidence="1">
    <location>
        <begin position="401"/>
        <end position="415"/>
    </location>
</feature>
<feature type="compositionally biased region" description="Low complexity" evidence="1">
    <location>
        <begin position="108"/>
        <end position="128"/>
    </location>
</feature>
<dbReference type="RefSeq" id="WP_010624548.1">
    <property type="nucleotide sequence ID" value="NZ_AZFA01000010.1"/>
</dbReference>
<proteinExistence type="predicted"/>
<feature type="region of interest" description="Disordered" evidence="1">
    <location>
        <begin position="336"/>
        <end position="365"/>
    </location>
</feature>
<feature type="region of interest" description="Disordered" evidence="1">
    <location>
        <begin position="396"/>
        <end position="428"/>
    </location>
</feature>
<gene>
    <name evidence="2" type="ORF">FC27_GL000270</name>
</gene>
<evidence type="ECO:0000313" key="3">
    <source>
        <dbReference type="Proteomes" id="UP000051647"/>
    </source>
</evidence>
<name>A0A0R1SLH4_9LACO</name>
<dbReference type="EMBL" id="AZFA01000010">
    <property type="protein sequence ID" value="KRL66824.1"/>
    <property type="molecule type" value="Genomic_DNA"/>
</dbReference>
<evidence type="ECO:0000256" key="1">
    <source>
        <dbReference type="SAM" id="MobiDB-lite"/>
    </source>
</evidence>
<feature type="compositionally biased region" description="Basic and acidic residues" evidence="1">
    <location>
        <begin position="336"/>
        <end position="350"/>
    </location>
</feature>
<comment type="caution">
    <text evidence="2">The sequence shown here is derived from an EMBL/GenBank/DDBJ whole genome shotgun (WGS) entry which is preliminary data.</text>
</comment>
<protein>
    <submittedName>
        <fullName evidence="2">Uncharacterized protein</fullName>
    </submittedName>
</protein>
<organism evidence="2 3">
    <name type="scientific">Companilactobacillus versmoldensis DSM 14857 = KCTC 3814</name>
    <dbReference type="NCBI Taxonomy" id="1423815"/>
    <lineage>
        <taxon>Bacteria</taxon>
        <taxon>Bacillati</taxon>
        <taxon>Bacillota</taxon>
        <taxon>Bacilli</taxon>
        <taxon>Lactobacillales</taxon>
        <taxon>Lactobacillaceae</taxon>
        <taxon>Companilactobacillus</taxon>
    </lineage>
</organism>
<accession>A0A0R1SLH4</accession>
<dbReference type="Proteomes" id="UP000051647">
    <property type="component" value="Unassembled WGS sequence"/>
</dbReference>
<dbReference type="AlphaFoldDB" id="A0A0R1SLH4"/>
<dbReference type="PATRIC" id="fig|1423815.3.peg.274"/>
<reference evidence="2 3" key="1">
    <citation type="journal article" date="2015" name="Genome Announc.">
        <title>Expanding the biotechnology potential of lactobacilli through comparative genomics of 213 strains and associated genera.</title>
        <authorList>
            <person name="Sun Z."/>
            <person name="Harris H.M."/>
            <person name="McCann A."/>
            <person name="Guo C."/>
            <person name="Argimon S."/>
            <person name="Zhang W."/>
            <person name="Yang X."/>
            <person name="Jeffery I.B."/>
            <person name="Cooney J.C."/>
            <person name="Kagawa T.F."/>
            <person name="Liu W."/>
            <person name="Song Y."/>
            <person name="Salvetti E."/>
            <person name="Wrobel A."/>
            <person name="Rasinkangas P."/>
            <person name="Parkhill J."/>
            <person name="Rea M.C."/>
            <person name="O'Sullivan O."/>
            <person name="Ritari J."/>
            <person name="Douillard F.P."/>
            <person name="Paul Ross R."/>
            <person name="Yang R."/>
            <person name="Briner A.E."/>
            <person name="Felis G.E."/>
            <person name="de Vos W.M."/>
            <person name="Barrangou R."/>
            <person name="Klaenhammer T.R."/>
            <person name="Caufield P.W."/>
            <person name="Cui Y."/>
            <person name="Zhang H."/>
            <person name="O'Toole P.W."/>
        </authorList>
    </citation>
    <scope>NUCLEOTIDE SEQUENCE [LARGE SCALE GENOMIC DNA]</scope>
    <source>
        <strain evidence="2 3">DSM 14857</strain>
    </source>
</reference>
<keyword evidence="3" id="KW-1185">Reference proteome</keyword>
<evidence type="ECO:0000313" key="2">
    <source>
        <dbReference type="EMBL" id="KRL66824.1"/>
    </source>
</evidence>
<sequence>MNTNNSKNIFKNKKVIAIAIVVVLILVALLFRRSLQPTGTSAKGALDTVKFDFTGYNAHGSLSIDSESRMKTFKQIAQIEGQKAKVKPKTMRSIIDNAQSPEDLTNISSATNYSSNTSDDSSQSSSKSANLSNYVKHYDSTAIYFNKSSDLKNGDKIKVSIVDKSPEPYIKEKGRIVTVKGLKTNKTVHVNSFKKYMKLNSVGTNKHGAVSVILDKDYSPDDSLPGLMGNGFDYSLNDLFKTFNAESDSAEDDKTYSNGDKISISEKKLAKYLTDNSEEYNFVGRNNKNVTFKVSGLKNPSKPIKNFDKVSAAIAKRGAKVTHGTWKLVSATMTDREAYTDPTDPGHSDSELSDDSLSSNDDTENINPIQFIYQDTDHNKYYQLTADGILRNGKIYNSEDGPGDDDGDDFVDEFFNDNSDSVSKKEATSKLAGAVYDLSQAS</sequence>
<dbReference type="eggNOG" id="ENOG503362C">
    <property type="taxonomic scope" value="Bacteria"/>
</dbReference>
<feature type="region of interest" description="Disordered" evidence="1">
    <location>
        <begin position="105"/>
        <end position="128"/>
    </location>
</feature>